<dbReference type="GO" id="GO:0005737">
    <property type="term" value="C:cytoplasm"/>
    <property type="evidence" value="ECO:0007669"/>
    <property type="project" value="TreeGrafter"/>
</dbReference>
<dbReference type="PANTHER" id="PTHR13812:SF19">
    <property type="entry name" value="KETIMINE REDUCTASE MU-CRYSTALLIN"/>
    <property type="match status" value="1"/>
</dbReference>
<dbReference type="EMBL" id="FOFR01000014">
    <property type="protein sequence ID" value="SER71766.1"/>
    <property type="molecule type" value="Genomic_DNA"/>
</dbReference>
<reference evidence="2" key="1">
    <citation type="submission" date="2016-10" db="EMBL/GenBank/DDBJ databases">
        <authorList>
            <person name="Varghese N."/>
            <person name="Submissions S."/>
        </authorList>
    </citation>
    <scope>NUCLEOTIDE SEQUENCE [LARGE SCALE GENOMIC DNA]</scope>
    <source>
        <strain evidence="2">CGMCC 4.3525</strain>
    </source>
</reference>
<dbReference type="Gene3D" id="3.40.50.720">
    <property type="entry name" value="NAD(P)-binding Rossmann-like Domain"/>
    <property type="match status" value="1"/>
</dbReference>
<dbReference type="AlphaFoldDB" id="A0A1H9RG96"/>
<dbReference type="InterPro" id="IPR036291">
    <property type="entry name" value="NAD(P)-bd_dom_sf"/>
</dbReference>
<dbReference type="SUPFAM" id="SSF51735">
    <property type="entry name" value="NAD(P)-binding Rossmann-fold domains"/>
    <property type="match status" value="1"/>
</dbReference>
<name>A0A1H9RG96_9PSEU</name>
<dbReference type="RefSeq" id="WP_089955589.1">
    <property type="nucleotide sequence ID" value="NZ_FOFR01000014.1"/>
</dbReference>
<dbReference type="STRING" id="402600.SAMN05216188_114136"/>
<sequence>MTDSAFPGPTVPGPAFLGESESAALVDDELALAAAREAFLATATGSVFPVVIGRSPVPGTRFTLKSGCADGLVGVKIGSFWPGNTGLPRHSSTIVLLDPATGRLSAVVEAATANAYRTAAADALAVDLLAREDSRTLTVIGTGHQALHEVRAVSRVRPIDRVLVVGRRAEAARAFAAEVTAVTGVTAHPADARTGIAAADVLVTATTAREPLFDASWVAPGTHISAMGADGPGKQELPVALYDRASLFCDLPDQSLAIGEFQHTTAATPVALGAVLAGEADGRTAREQITVFDSSGFALQDLTLAAALLRRRAAVPGEPR</sequence>
<accession>A0A1H9RG96</accession>
<dbReference type="PANTHER" id="PTHR13812">
    <property type="entry name" value="KETIMINE REDUCTASE MU-CRYSTALLIN"/>
    <property type="match status" value="1"/>
</dbReference>
<dbReference type="Gene3D" id="3.30.1780.10">
    <property type="entry name" value="ornithine cyclodeaminase, domain 1"/>
    <property type="match status" value="1"/>
</dbReference>
<organism evidence="1 2">
    <name type="scientific">Lentzea xinjiangensis</name>
    <dbReference type="NCBI Taxonomy" id="402600"/>
    <lineage>
        <taxon>Bacteria</taxon>
        <taxon>Bacillati</taxon>
        <taxon>Actinomycetota</taxon>
        <taxon>Actinomycetes</taxon>
        <taxon>Pseudonocardiales</taxon>
        <taxon>Pseudonocardiaceae</taxon>
        <taxon>Lentzea</taxon>
    </lineage>
</organism>
<evidence type="ECO:0000313" key="2">
    <source>
        <dbReference type="Proteomes" id="UP000199352"/>
    </source>
</evidence>
<dbReference type="Pfam" id="PF02423">
    <property type="entry name" value="OCD_Mu_crystall"/>
    <property type="match status" value="1"/>
</dbReference>
<evidence type="ECO:0000313" key="1">
    <source>
        <dbReference type="EMBL" id="SER71766.1"/>
    </source>
</evidence>
<proteinExistence type="predicted"/>
<dbReference type="Proteomes" id="UP000199352">
    <property type="component" value="Unassembled WGS sequence"/>
</dbReference>
<dbReference type="PIRSF" id="PIRSF001439">
    <property type="entry name" value="CryM"/>
    <property type="match status" value="1"/>
</dbReference>
<protein>
    <submittedName>
        <fullName evidence="1">Ornithine cyclodeaminase</fullName>
    </submittedName>
</protein>
<keyword evidence="2" id="KW-1185">Reference proteome</keyword>
<dbReference type="OrthoDB" id="3812704at2"/>
<dbReference type="InterPro" id="IPR023401">
    <property type="entry name" value="ODC_N"/>
</dbReference>
<gene>
    <name evidence="1" type="ORF">SAMN05216188_114136</name>
</gene>
<dbReference type="InterPro" id="IPR003462">
    <property type="entry name" value="ODC_Mu_crystall"/>
</dbReference>